<proteinExistence type="predicted"/>
<name>A0A8J6H4M9_TENMO</name>
<feature type="compositionally biased region" description="Basic residues" evidence="1">
    <location>
        <begin position="65"/>
        <end position="76"/>
    </location>
</feature>
<accession>A0A8J6H4M9</accession>
<evidence type="ECO:0000313" key="3">
    <source>
        <dbReference type="Proteomes" id="UP000719412"/>
    </source>
</evidence>
<evidence type="ECO:0000313" key="2">
    <source>
        <dbReference type="EMBL" id="KAH0808184.1"/>
    </source>
</evidence>
<feature type="region of interest" description="Disordered" evidence="1">
    <location>
        <begin position="36"/>
        <end position="85"/>
    </location>
</feature>
<protein>
    <submittedName>
        <fullName evidence="2">Uncharacterized protein</fullName>
    </submittedName>
</protein>
<dbReference type="EMBL" id="JABDTM020029093">
    <property type="protein sequence ID" value="KAH0808184.1"/>
    <property type="molecule type" value="Genomic_DNA"/>
</dbReference>
<evidence type="ECO:0000256" key="1">
    <source>
        <dbReference type="SAM" id="MobiDB-lite"/>
    </source>
</evidence>
<sequence length="143" mass="16235">MCDHFIDDRFLNKKKIRVVVPTAHITTLKGNARTFRRGSAPIDLPPSSGERREQLTRHTSLNGKSSRRKKQLRRRSSGGPETVCLPESHSEGWTRVLLRRPENPDALLARRRGSLPIEVLTVGHSGVWRVSPKMFYCLALKIS</sequence>
<reference evidence="2" key="2">
    <citation type="submission" date="2021-08" db="EMBL/GenBank/DDBJ databases">
        <authorList>
            <person name="Eriksson T."/>
        </authorList>
    </citation>
    <scope>NUCLEOTIDE SEQUENCE</scope>
    <source>
        <strain evidence="2">Stoneville</strain>
        <tissue evidence="2">Whole head</tissue>
    </source>
</reference>
<dbReference type="AlphaFoldDB" id="A0A8J6H4M9"/>
<keyword evidence="3" id="KW-1185">Reference proteome</keyword>
<comment type="caution">
    <text evidence="2">The sequence shown here is derived from an EMBL/GenBank/DDBJ whole genome shotgun (WGS) entry which is preliminary data.</text>
</comment>
<gene>
    <name evidence="2" type="ORF">GEV33_014607</name>
</gene>
<organism evidence="2 3">
    <name type="scientific">Tenebrio molitor</name>
    <name type="common">Yellow mealworm beetle</name>
    <dbReference type="NCBI Taxonomy" id="7067"/>
    <lineage>
        <taxon>Eukaryota</taxon>
        <taxon>Metazoa</taxon>
        <taxon>Ecdysozoa</taxon>
        <taxon>Arthropoda</taxon>
        <taxon>Hexapoda</taxon>
        <taxon>Insecta</taxon>
        <taxon>Pterygota</taxon>
        <taxon>Neoptera</taxon>
        <taxon>Endopterygota</taxon>
        <taxon>Coleoptera</taxon>
        <taxon>Polyphaga</taxon>
        <taxon>Cucujiformia</taxon>
        <taxon>Tenebrionidae</taxon>
        <taxon>Tenebrio</taxon>
    </lineage>
</organism>
<dbReference type="Proteomes" id="UP000719412">
    <property type="component" value="Unassembled WGS sequence"/>
</dbReference>
<reference evidence="2" key="1">
    <citation type="journal article" date="2020" name="J Insects Food Feed">
        <title>The yellow mealworm (Tenebrio molitor) genome: a resource for the emerging insects as food and feed industry.</title>
        <authorList>
            <person name="Eriksson T."/>
            <person name="Andere A."/>
            <person name="Kelstrup H."/>
            <person name="Emery V."/>
            <person name="Picard C."/>
        </authorList>
    </citation>
    <scope>NUCLEOTIDE SEQUENCE</scope>
    <source>
        <strain evidence="2">Stoneville</strain>
        <tissue evidence="2">Whole head</tissue>
    </source>
</reference>